<organism evidence="2 3">
    <name type="scientific">Prorocentrum cordatum</name>
    <dbReference type="NCBI Taxonomy" id="2364126"/>
    <lineage>
        <taxon>Eukaryota</taxon>
        <taxon>Sar</taxon>
        <taxon>Alveolata</taxon>
        <taxon>Dinophyceae</taxon>
        <taxon>Prorocentrales</taxon>
        <taxon>Prorocentraceae</taxon>
        <taxon>Prorocentrum</taxon>
    </lineage>
</organism>
<feature type="region of interest" description="Disordered" evidence="1">
    <location>
        <begin position="18"/>
        <end position="48"/>
    </location>
</feature>
<proteinExistence type="predicted"/>
<evidence type="ECO:0000313" key="3">
    <source>
        <dbReference type="Proteomes" id="UP001189429"/>
    </source>
</evidence>
<gene>
    <name evidence="2" type="ORF">PCOR1329_LOCUS29463</name>
</gene>
<comment type="caution">
    <text evidence="2">The sequence shown here is derived from an EMBL/GenBank/DDBJ whole genome shotgun (WGS) entry which is preliminary data.</text>
</comment>
<sequence length="490" mass="53356">MSEALDALSFLDAVSASGANSADLPPPPPTASPEFARQAKRQRTGGAAPGQLVAVKTEHGAENKGQDGIVPASPGATSACTARTVKLETTAGEGDKICNGCRRSRLHGVCYVTLEPLHWGLPDGRGSWCKDCFNLWRLEYSKVVTLVMFHVRLQRAEHQEDFEFKFACYVSLRKEGHERITEAMLSGRVSTMRFVLRMLGMPFGDFVVQKLSEIASTDGLEASRLIQLRIDKKCEIGYLVPNSPALGSSSDAVVARPEDGSWMGARVKATMRTCNEEDITLVSTACGADGSNTTPQKAHVMSTLIVASPATSPTQQKVDKQLSMIRDIFDNFSSEQWKSLKESTFTSPLNKLTSLQAEVSISGEEGVLEKVSSWCSALGYSKTIAKKYKEFGRNPNKIDKLIALEPFMGKLVEFLKSEGVVLHLSFVLFHLQVRFHAPQGAALHERLMGIADEAADGAMLQVAGLDGGAAVAESWMRTIVFQKSPLTLRR</sequence>
<keyword evidence="3" id="KW-1185">Reference proteome</keyword>
<evidence type="ECO:0000313" key="2">
    <source>
        <dbReference type="EMBL" id="CAK0831005.1"/>
    </source>
</evidence>
<accession>A0ABN9SFY6</accession>
<protein>
    <submittedName>
        <fullName evidence="2">Uncharacterized protein</fullName>
    </submittedName>
</protein>
<dbReference type="Proteomes" id="UP001189429">
    <property type="component" value="Unassembled WGS sequence"/>
</dbReference>
<dbReference type="EMBL" id="CAUYUJ010011112">
    <property type="protein sequence ID" value="CAK0831005.1"/>
    <property type="molecule type" value="Genomic_DNA"/>
</dbReference>
<evidence type="ECO:0000256" key="1">
    <source>
        <dbReference type="SAM" id="MobiDB-lite"/>
    </source>
</evidence>
<name>A0ABN9SFY6_9DINO</name>
<reference evidence="2" key="1">
    <citation type="submission" date="2023-10" db="EMBL/GenBank/DDBJ databases">
        <authorList>
            <person name="Chen Y."/>
            <person name="Shah S."/>
            <person name="Dougan E. K."/>
            <person name="Thang M."/>
            <person name="Chan C."/>
        </authorList>
    </citation>
    <scope>NUCLEOTIDE SEQUENCE [LARGE SCALE GENOMIC DNA]</scope>
</reference>